<comment type="caution">
    <text evidence="2">The sequence shown here is derived from an EMBL/GenBank/DDBJ whole genome shotgun (WGS) entry which is preliminary data.</text>
</comment>
<dbReference type="Pfam" id="PF17291">
    <property type="entry name" value="M60-like_N"/>
    <property type="match status" value="1"/>
</dbReference>
<dbReference type="PANTHER" id="PTHR15730">
    <property type="entry name" value="EXPERIMENTAL AUTOIMMUNE PROSTATITIS ANTIGEN 2-RELATED"/>
    <property type="match status" value="1"/>
</dbReference>
<feature type="domain" description="Peptidase M60" evidence="1">
    <location>
        <begin position="1089"/>
        <end position="1392"/>
    </location>
</feature>
<organism evidence="2 3">
    <name type="scientific">Vibrio mimicus</name>
    <dbReference type="NCBI Taxonomy" id="674"/>
    <lineage>
        <taxon>Bacteria</taxon>
        <taxon>Pseudomonadati</taxon>
        <taxon>Pseudomonadota</taxon>
        <taxon>Gammaproteobacteria</taxon>
        <taxon>Vibrionales</taxon>
        <taxon>Vibrionaceae</taxon>
        <taxon>Vibrio</taxon>
    </lineage>
</organism>
<keyword evidence="3" id="KW-1185">Reference proteome</keyword>
<dbReference type="Gene3D" id="3.40.390.80">
    <property type="entry name" value="Peptidase M60, enhancin-like domain 2"/>
    <property type="match status" value="1"/>
</dbReference>
<dbReference type="Pfam" id="PF13322">
    <property type="entry name" value="DUF4092"/>
    <property type="match status" value="1"/>
</dbReference>
<dbReference type="InterPro" id="IPR025385">
    <property type="entry name" value="DUF4092"/>
</dbReference>
<dbReference type="Gene3D" id="1.10.390.30">
    <property type="entry name" value="Peptidase M60, enhancin-like domain 3"/>
    <property type="match status" value="1"/>
</dbReference>
<evidence type="ECO:0000313" key="3">
    <source>
        <dbReference type="Proteomes" id="UP000053748"/>
    </source>
</evidence>
<evidence type="ECO:0000313" key="2">
    <source>
        <dbReference type="EMBL" id="PNM57702.1"/>
    </source>
</evidence>
<dbReference type="InterPro" id="IPR051244">
    <property type="entry name" value="TCAF"/>
</dbReference>
<protein>
    <submittedName>
        <fullName evidence="2">DUF4092 domain-containing protein</fullName>
    </submittedName>
</protein>
<sequence length="1524" mass="168369">MKVRIVSLIVLGFLIGCKHESIITPIVPADGSGDNALNPGLVGGYLPDIGVPDPIISISMTLDGNLKFDSSLLCNDQDASHFQISQKDNVFCTINGRSIATFTAPFDANKNGRNTDSEVLSLISADEYRDSPVRQENLQILMKNMATIHGDKISLVFRSTLDALTFENYLRHNLDLPKDQFLEAITEKIANDNQVDKQPSTHVPNISPSFTPGTSSNLNSPFVSANAEESLSYIPTDVIPSLGRLLDSQGRVINGISYFSNNTRGITGVDKTGAILNDGSFEFSWGDIISFSIDTFEFGSTRANKTDFYISELGKDNEGKNAEALIHRYASIDDSKLIIPDKVTQIFSLYPNVINEVISLSLPNGDIELDIGDGKTQIVPGEFLKQFDSGLAALIDQSISPISRFKFEDSLPKKKSAIDSESLHIQDIINKLWGATDTAQADGWKKVDRFHIFHDSTNFYGSTGSARAQAAVNIANSAFPVLMARNDNNYWIDFGKPKAWDSNSLAFITEAPSTVVPDKVSEDTSTFNLPFISLGEIGKGKLMVLGNARYNSVLVCPNGFTWGGAVKNGTCSLSSDSDDMANFFSNVIRYLTGSTSNDFNDVIVGTNIPEVYFKSSGQAMGLKANFELDSRFSKQTQQLTSFHDLDVKTMPLVIINAYDYKGKNINSPYDIPLSADVDSPKLSRSDVSDLIDYINNGGSVLMMETIINTQNNGEVFRLLDSAGIAFGIGNSVVANGNGPSGGYPDRPRSQREHGIWVIERYSAVDDESSGQQTLPYVIKSDGSVEWKYIVENRPDDKPKLEVASWVESGTGDKLITHYAFIDESQHWKKDISGKIIYNVAGKPEVDNASLSLAKNKVLDAFKNSSGQRAYSECKNSEFHYEINCLEYRPGNSIPITGGLYVPRYTEIKLGESEANAMVKAANLGTNIYALYQHERYFRTKGKSGTRLNSVDLNRIYQNMSVWLWNDLDYRYDDKQSDELGFEIFTQYLNCYTSNQAGGNTTCPAELKDELIQLGMIYGEKSGSYAGQMDPSYPLNYMEKPLTRLMLGRSFWDLDIKVDIRKYPGEVTTRTGGGDITLDMRNNTAAWFAGNRLPTGQWAEAHQPFSVSVSGETSPVTITIALADDLTGREKHELGLKRPPRMSKSFVIGGDSPKMQTFAVPYGGLIYAQGGNSQQVKLTFSGTIDAPFYIDGKWRNPLSSGAPIGEVVSDTFIFTAPKANLNADGYLGGIEQFAKDLDQFSADLNDFYARDEGVDGDKNRKATDKSMPNNRHHFVNDVAISVGAAHSGYPVMNDSFITSSRSLNTMPLNSWLLWHEVGHNSAEAPFNVDGATEVVNNLLALYMQDRHQGKMSRVEQDIRYANDFVNAEHGHAWGAGGAGERLVMFAQLKEWAETEFDINDWYNDKLPGFYIEESGIKGWNLFKLMHRLMRNENDDQINMKGENQCKISGIGKSDLLMLCASYAAQTDLSEFFKAWNPGSKAFIYPDDPQPYYEGGITPSGIQRVKSLKLNLPQKNPLSINSVTQH</sequence>
<dbReference type="PANTHER" id="PTHR15730:SF5">
    <property type="entry name" value="SI:CH211-210B2.2-RELATED"/>
    <property type="match status" value="1"/>
</dbReference>
<dbReference type="Proteomes" id="UP000053748">
    <property type="component" value="Unassembled WGS sequence"/>
</dbReference>
<gene>
    <name evidence="2" type="ORF">AL544_017455</name>
</gene>
<dbReference type="Pfam" id="PF13402">
    <property type="entry name" value="Peptidase_M60"/>
    <property type="match status" value="1"/>
</dbReference>
<dbReference type="NCBIfam" id="NF037974">
    <property type="entry name" value="SslE_AcfD_Zn_LP"/>
    <property type="match status" value="1"/>
</dbReference>
<evidence type="ECO:0000259" key="1">
    <source>
        <dbReference type="PROSITE" id="PS51723"/>
    </source>
</evidence>
<accession>A0A2J9V1P5</accession>
<dbReference type="OrthoDB" id="9122461at2"/>
<dbReference type="EMBL" id="LOSJ02000002">
    <property type="protein sequence ID" value="PNM57702.1"/>
    <property type="molecule type" value="Genomic_DNA"/>
</dbReference>
<dbReference type="PROSITE" id="PS51723">
    <property type="entry name" value="PEPTIDASE_M60"/>
    <property type="match status" value="1"/>
</dbReference>
<dbReference type="InterPro" id="IPR031161">
    <property type="entry name" value="Peptidase_M60_dom"/>
</dbReference>
<reference evidence="2" key="1">
    <citation type="submission" date="2017-12" db="EMBL/GenBank/DDBJ databases">
        <title>FDA dAtabase for Regulatory Grade micrObial Sequences (FDA-ARGOS): Supporting development and validation of Infectious Disease Dx tests.</title>
        <authorList>
            <person name="Hoffmann M."/>
            <person name="Allard M."/>
            <person name="Evans P."/>
            <person name="Brown E."/>
            <person name="Tallon L.J."/>
            <person name="Sadzewicz L."/>
            <person name="Sengamalay N."/>
            <person name="Ott S."/>
            <person name="Godinez A."/>
            <person name="Nagaraj S."/>
            <person name="Vavikolanu K."/>
            <person name="Aluvathingal J."/>
            <person name="Nadendla S."/>
            <person name="Hobson J."/>
            <person name="Sichtig H."/>
        </authorList>
    </citation>
    <scope>NUCLEOTIDE SEQUENCE [LARGE SCALE GENOMIC DNA]</scope>
    <source>
        <strain evidence="2">FDAARGOS_113</strain>
    </source>
</reference>
<dbReference type="PROSITE" id="PS51257">
    <property type="entry name" value="PROKAR_LIPOPROTEIN"/>
    <property type="match status" value="1"/>
</dbReference>
<dbReference type="InterPro" id="IPR035423">
    <property type="entry name" value="M60-like_N"/>
</dbReference>
<dbReference type="InterPro" id="IPR042279">
    <property type="entry name" value="Pep_M60_3"/>
</dbReference>
<name>A0A2J9V1P5_VIBMI</name>
<dbReference type="SMART" id="SM01276">
    <property type="entry name" value="M60-like"/>
    <property type="match status" value="1"/>
</dbReference>
<dbReference type="RefSeq" id="WP_000868266.1">
    <property type="nucleotide sequence ID" value="NZ_CAWMSS010000001.1"/>
</dbReference>
<proteinExistence type="predicted"/>